<keyword evidence="2" id="KW-1185">Reference proteome</keyword>
<dbReference type="RefSeq" id="YP_010112750.1">
    <property type="nucleotide sequence ID" value="NC_055895.1"/>
</dbReference>
<sequence>MTKGYKAMIKDRCPHVVNLAFKWCTEFGRLSNIGKKPHERIKYAVKTRWIDRVYQENVAIYNTGRGIPRTDEKDASLRKALGIHEGSQNFNFADSINLDGINKVFNSGERAFWIWVNSWVVWFQENYKYLENYYNISCKCGNMALFDKALSEKASFLDEYFEDFSKFIKKTFN</sequence>
<reference evidence="1 2" key="1">
    <citation type="submission" date="2020-07" db="EMBL/GenBank/DDBJ databases">
        <title>Taxonomic proposal: Crassvirales, a new order of highly abundant and diverse bacterial viruses.</title>
        <authorList>
            <person name="Shkoporov A.N."/>
            <person name="Stockdale S.R."/>
            <person name="Guerin E."/>
            <person name="Ross R.P."/>
            <person name="Hill C."/>
        </authorList>
    </citation>
    <scope>NUCLEOTIDE SEQUENCE [LARGE SCALE GENOMIC DNA]</scope>
</reference>
<protein>
    <submittedName>
        <fullName evidence="1">Uncharacterized protein</fullName>
    </submittedName>
</protein>
<evidence type="ECO:0000313" key="1">
    <source>
        <dbReference type="EMBL" id="QOR57298.1"/>
    </source>
</evidence>
<evidence type="ECO:0000313" key="2">
    <source>
        <dbReference type="Proteomes" id="UP000593599"/>
    </source>
</evidence>
<proteinExistence type="predicted"/>
<dbReference type="Proteomes" id="UP000593599">
    <property type="component" value="Segment"/>
</dbReference>
<dbReference type="KEGG" id="vg:65131209"/>
<dbReference type="GeneID" id="65131209"/>
<accession>A0A7M1RSJ6</accession>
<organism evidence="1 2">
    <name type="scientific">uncultured phage cr7_1</name>
    <dbReference type="NCBI Taxonomy" id="2772086"/>
    <lineage>
        <taxon>Viruses</taxon>
        <taxon>Duplodnaviria</taxon>
        <taxon>Heunggongvirae</taxon>
        <taxon>Uroviricota</taxon>
        <taxon>Caudoviricetes</taxon>
        <taxon>Crassvirales</taxon>
        <taxon>Suoliviridae</taxon>
        <taxon>Oafivirinae</taxon>
        <taxon>Burzaovirus</taxon>
        <taxon>Burzaovirus coli</taxon>
    </lineage>
</organism>
<name>A0A7M1RSJ6_9CAUD</name>
<dbReference type="EMBL" id="MT774402">
    <property type="protein sequence ID" value="QOR57298.1"/>
    <property type="molecule type" value="Genomic_DNA"/>
</dbReference>